<dbReference type="InterPro" id="IPR003838">
    <property type="entry name" value="ABC3_permease_C"/>
</dbReference>
<comment type="caution">
    <text evidence="9">The sequence shown here is derived from an EMBL/GenBank/DDBJ whole genome shotgun (WGS) entry which is preliminary data.</text>
</comment>
<keyword evidence="4 6" id="KW-1133">Transmembrane helix</keyword>
<feature type="transmembrane region" description="Helical" evidence="6">
    <location>
        <begin position="775"/>
        <end position="801"/>
    </location>
</feature>
<dbReference type="InterPro" id="IPR025857">
    <property type="entry name" value="MacB_PCD"/>
</dbReference>
<evidence type="ECO:0000313" key="9">
    <source>
        <dbReference type="EMBL" id="RXG32453.1"/>
    </source>
</evidence>
<gene>
    <name evidence="9" type="ORF">DSL99_776</name>
</gene>
<accession>A0A4Q0PPN3</accession>
<evidence type="ECO:0000259" key="7">
    <source>
        <dbReference type="Pfam" id="PF02687"/>
    </source>
</evidence>
<feature type="domain" description="ABC3 transporter permease C-terminal" evidence="7">
    <location>
        <begin position="725"/>
        <end position="840"/>
    </location>
</feature>
<organism evidence="9 10">
    <name type="scientific">Leeuwenhoekiella marinoflava</name>
    <dbReference type="NCBI Taxonomy" id="988"/>
    <lineage>
        <taxon>Bacteria</taxon>
        <taxon>Pseudomonadati</taxon>
        <taxon>Bacteroidota</taxon>
        <taxon>Flavobacteriia</taxon>
        <taxon>Flavobacteriales</taxon>
        <taxon>Flavobacteriaceae</taxon>
        <taxon>Leeuwenhoekiella</taxon>
    </lineage>
</organism>
<comment type="subcellular location">
    <subcellularLocation>
        <location evidence="1">Cell membrane</location>
        <topology evidence="1">Multi-pass membrane protein</topology>
    </subcellularLocation>
</comment>
<feature type="transmembrane region" description="Helical" evidence="6">
    <location>
        <begin position="479"/>
        <end position="498"/>
    </location>
</feature>
<evidence type="ECO:0000256" key="4">
    <source>
        <dbReference type="ARBA" id="ARBA00022989"/>
    </source>
</evidence>
<dbReference type="AlphaFoldDB" id="A0A4Q0PPN3"/>
<feature type="transmembrane region" description="Helical" evidence="6">
    <location>
        <begin position="29"/>
        <end position="50"/>
    </location>
</feature>
<feature type="transmembrane region" description="Helical" evidence="6">
    <location>
        <begin position="722"/>
        <end position="743"/>
    </location>
</feature>
<dbReference type="PANTHER" id="PTHR30287:SF1">
    <property type="entry name" value="INNER MEMBRANE PROTEIN"/>
    <property type="match status" value="1"/>
</dbReference>
<keyword evidence="5 6" id="KW-0472">Membrane</keyword>
<keyword evidence="2" id="KW-1003">Cell membrane</keyword>
<dbReference type="Proteomes" id="UP000290608">
    <property type="component" value="Unassembled WGS sequence"/>
</dbReference>
<feature type="transmembrane region" description="Helical" evidence="6">
    <location>
        <begin position="399"/>
        <end position="421"/>
    </location>
</feature>
<evidence type="ECO:0000256" key="2">
    <source>
        <dbReference type="ARBA" id="ARBA00022475"/>
    </source>
</evidence>
<evidence type="ECO:0000256" key="1">
    <source>
        <dbReference type="ARBA" id="ARBA00004651"/>
    </source>
</evidence>
<dbReference type="STRING" id="1122159.SAMN02745246_00899"/>
<sequence length="849" mass="93161">MSESTKNAAGVNWLFKMAWRDFKASAGKLSLFLVSIILGVAAIVSIQSFGETLKDNIALQSKALMGADFKIDSDNELTEEAIQIIDSLGGANAKEISFSSMAVFPRNGATKLVQVRGISGGFPFYGELETEPVAAGKGFQSQEGALVDATVMLQLDIKVGDSIKIGEVQLPVLGGLSNVPGSNAVFSAIAPPVVIPYSYIEKTGLVQLGSRIDYEYYFKAPQTNMEQLEQAIGKRLDEAEADLDTHTSTSERLGRRYENFGKFLNLVGFIALLLGCVGIASATTIYIREKLKSVAVLKCLGATRIQAFLIYLIQIGVLGFIGGIFGTLAGLLLQQLFPVLLEGLLPIDVEISISWTVIALGIFIGSVMSVLFALYPLLSTLNVSPLQTLRVTENDNKQSLKTAIVVSLAILTFIFLFAFWLLDNWKYAASFLAGIVIIFGILGGIARFFMRLLRKYFPDSWSFTSRQSLRNLFRPRNQTVVLVLAIGVGSFLISTLYFTKDILLAQANLDSSAQQANMILLDVQRDQMTDVAQTLTKNNLKPIDQIPIVTMRVHSINGITNAALKADTTQRINRWILNHEFRTTYRDSLIASEDLQAGEFTNRVKTEEGIVPISVSNNFAEDAQVAVGDKVIFNVQGRLLETQIGSIRLVDWSRLQLNFSIVFPAGVLEKAPQFGVITTQVPDSETSAAIQRILVTDYANISILDLRQVLTVIEELLTKISYIINFMAFFSILIGIIVLLGAVRTSKYQRIRESVLLRTMGAKSKQILRIQGLEYLYLGILGSLSGILLSLLGSLFLAYFAFDTGFIPSWIPFLVLLPGITLLVLFIGLSNSRSVIKSSPLEVLRKEGV</sequence>
<dbReference type="InterPro" id="IPR038766">
    <property type="entry name" value="Membrane_comp_ABC_pdt"/>
</dbReference>
<feature type="transmembrane region" description="Helical" evidence="6">
    <location>
        <begin position="353"/>
        <end position="378"/>
    </location>
</feature>
<reference evidence="9 10" key="1">
    <citation type="submission" date="2018-07" db="EMBL/GenBank/DDBJ databases">
        <title>Leeuwenhoekiella genomics.</title>
        <authorList>
            <person name="Tahon G."/>
            <person name="Willems A."/>
        </authorList>
    </citation>
    <scope>NUCLEOTIDE SEQUENCE [LARGE SCALE GENOMIC DNA]</scope>
    <source>
        <strain evidence="9 10">LMG 1345</strain>
    </source>
</reference>
<feature type="transmembrane region" description="Helical" evidence="6">
    <location>
        <begin position="263"/>
        <end position="287"/>
    </location>
</feature>
<evidence type="ECO:0000256" key="5">
    <source>
        <dbReference type="ARBA" id="ARBA00023136"/>
    </source>
</evidence>
<feature type="transmembrane region" description="Helical" evidence="6">
    <location>
        <begin position="308"/>
        <end position="333"/>
    </location>
</feature>
<feature type="domain" description="MacB-like periplasmic core" evidence="8">
    <location>
        <begin position="31"/>
        <end position="233"/>
    </location>
</feature>
<evidence type="ECO:0000256" key="6">
    <source>
        <dbReference type="SAM" id="Phobius"/>
    </source>
</evidence>
<dbReference type="RefSeq" id="WP_241652561.1">
    <property type="nucleotide sequence ID" value="NZ_JBALUR010000004.1"/>
</dbReference>
<evidence type="ECO:0000259" key="8">
    <source>
        <dbReference type="Pfam" id="PF12704"/>
    </source>
</evidence>
<evidence type="ECO:0000313" key="10">
    <source>
        <dbReference type="Proteomes" id="UP000290608"/>
    </source>
</evidence>
<feature type="domain" description="ABC3 transporter permease C-terminal" evidence="7">
    <location>
        <begin position="266"/>
        <end position="385"/>
    </location>
</feature>
<protein>
    <submittedName>
        <fullName evidence="9">Putative ABC transport system permease protein</fullName>
    </submittedName>
</protein>
<dbReference type="EMBL" id="QOVL01000003">
    <property type="protein sequence ID" value="RXG32453.1"/>
    <property type="molecule type" value="Genomic_DNA"/>
</dbReference>
<evidence type="ECO:0000256" key="3">
    <source>
        <dbReference type="ARBA" id="ARBA00022692"/>
    </source>
</evidence>
<proteinExistence type="predicted"/>
<dbReference type="Pfam" id="PF12704">
    <property type="entry name" value="MacB_PCD"/>
    <property type="match status" value="1"/>
</dbReference>
<feature type="transmembrane region" description="Helical" evidence="6">
    <location>
        <begin position="427"/>
        <end position="450"/>
    </location>
</feature>
<feature type="transmembrane region" description="Helical" evidence="6">
    <location>
        <begin position="807"/>
        <end position="829"/>
    </location>
</feature>
<name>A0A4Q0PPN3_9FLAO</name>
<dbReference type="PANTHER" id="PTHR30287">
    <property type="entry name" value="MEMBRANE COMPONENT OF PREDICTED ABC SUPERFAMILY METABOLITE UPTAKE TRANSPORTER"/>
    <property type="match status" value="1"/>
</dbReference>
<keyword evidence="3 6" id="KW-0812">Transmembrane</keyword>
<dbReference type="GO" id="GO:0005886">
    <property type="term" value="C:plasma membrane"/>
    <property type="evidence" value="ECO:0007669"/>
    <property type="project" value="UniProtKB-SubCell"/>
</dbReference>
<dbReference type="Pfam" id="PF02687">
    <property type="entry name" value="FtsX"/>
    <property type="match status" value="2"/>
</dbReference>